<sequence>MAFYVDPRSNDYKTPLLGNETEKSKKTAVLKNSENIDSFTRYGCLISSPQIFSGTRPSYVGLGNPNSSRMIPSDHEDGLMTSHWEPPSYDLGQTLRNSEPHALYIQEESERFYIREPYHHWEEKFEKGGHLDLSEGPVENRRVTDCIFIILYSISLISVFCFSTWSFIYGDPSKLIHGLDYEGNSCGISSEVKDFPLLYWPSKQFVRNATLIPLPVEASLPICTKTCPVEYSQNRLSQCAEKYISNGFCTWYGKEPAVLRYGRYCVFNDEIDRVNSRLLDMGGTWISNIYIAWPYILYLFFF</sequence>
<name>A0ABQ7JCK3_9APIC</name>
<dbReference type="EMBL" id="JADAQX010000136">
    <property type="protein sequence ID" value="KAF8821728.1"/>
    <property type="molecule type" value="Genomic_DNA"/>
</dbReference>
<feature type="transmembrane region" description="Helical" evidence="1">
    <location>
        <begin position="283"/>
        <end position="301"/>
    </location>
</feature>
<comment type="caution">
    <text evidence="2">The sequence shown here is derived from an EMBL/GenBank/DDBJ whole genome shotgun (WGS) entry which is preliminary data.</text>
</comment>
<reference evidence="2 3" key="1">
    <citation type="journal article" date="2020" name="bioRxiv">
        <title>Metabolic contributions of an alphaproteobacterial endosymbiont in the apicomplexan Cardiosporidium cionae.</title>
        <authorList>
            <person name="Hunter E.S."/>
            <person name="Paight C.J."/>
            <person name="Lane C.E."/>
        </authorList>
    </citation>
    <scope>NUCLEOTIDE SEQUENCE [LARGE SCALE GENOMIC DNA]</scope>
    <source>
        <strain evidence="2">ESH_2018</strain>
    </source>
</reference>
<organism evidence="2 3">
    <name type="scientific">Cardiosporidium cionae</name>
    <dbReference type="NCBI Taxonomy" id="476202"/>
    <lineage>
        <taxon>Eukaryota</taxon>
        <taxon>Sar</taxon>
        <taxon>Alveolata</taxon>
        <taxon>Apicomplexa</taxon>
        <taxon>Aconoidasida</taxon>
        <taxon>Nephromycida</taxon>
        <taxon>Cardiosporidium</taxon>
    </lineage>
</organism>
<keyword evidence="1" id="KW-0812">Transmembrane</keyword>
<evidence type="ECO:0000256" key="1">
    <source>
        <dbReference type="SAM" id="Phobius"/>
    </source>
</evidence>
<keyword evidence="3" id="KW-1185">Reference proteome</keyword>
<gene>
    <name evidence="2" type="ORF">IE077_000204</name>
</gene>
<protein>
    <submittedName>
        <fullName evidence="2">Uncharacterized protein</fullName>
    </submittedName>
</protein>
<keyword evidence="1" id="KW-0472">Membrane</keyword>
<feature type="transmembrane region" description="Helical" evidence="1">
    <location>
        <begin position="147"/>
        <end position="169"/>
    </location>
</feature>
<evidence type="ECO:0000313" key="2">
    <source>
        <dbReference type="EMBL" id="KAF8821728.1"/>
    </source>
</evidence>
<proteinExistence type="predicted"/>
<evidence type="ECO:0000313" key="3">
    <source>
        <dbReference type="Proteomes" id="UP000823046"/>
    </source>
</evidence>
<accession>A0ABQ7JCK3</accession>
<keyword evidence="1" id="KW-1133">Transmembrane helix</keyword>
<dbReference type="Proteomes" id="UP000823046">
    <property type="component" value="Unassembled WGS sequence"/>
</dbReference>